<sequence length="179" mass="20557">MPAFPIAKLVGIVVKQMGKPLANFAKERAKSNHFFRTYICMPPAQFYHWCEVRMKMYVMNIGRTGENSTIPKLNEQAAIELGSSLLGEGVIFAIAVGALAYEYGRQKSNEKSKEKAEQDFLTDLEAKVNELVITNERLETKMRELTRLVHYYDYAKLNKIKNTKKVSEIQSEFTSVWCY</sequence>
<feature type="coiled-coil region" evidence="3">
    <location>
        <begin position="121"/>
        <end position="148"/>
    </location>
</feature>
<dbReference type="OrthoDB" id="2129069at2759"/>
<accession>A0A5N5TC01</accession>
<reference evidence="4 5" key="1">
    <citation type="journal article" date="2019" name="PLoS Biol.">
        <title>Sex chromosomes control vertical transmission of feminizing Wolbachia symbionts in an isopod.</title>
        <authorList>
            <person name="Becking T."/>
            <person name="Chebbi M.A."/>
            <person name="Giraud I."/>
            <person name="Moumen B."/>
            <person name="Laverre T."/>
            <person name="Caubet Y."/>
            <person name="Peccoud J."/>
            <person name="Gilbert C."/>
            <person name="Cordaux R."/>
        </authorList>
    </citation>
    <scope>NUCLEOTIDE SEQUENCE [LARGE SCALE GENOMIC DNA]</scope>
    <source>
        <strain evidence="4">ANa2</strain>
        <tissue evidence="4">Whole body excluding digestive tract and cuticle</tissue>
    </source>
</reference>
<evidence type="ECO:0000313" key="5">
    <source>
        <dbReference type="Proteomes" id="UP000326759"/>
    </source>
</evidence>
<protein>
    <submittedName>
        <fullName evidence="4">Optic atrophy 3-like protein</fullName>
    </submittedName>
</protein>
<proteinExistence type="inferred from homology"/>
<keyword evidence="5" id="KW-1185">Reference proteome</keyword>
<dbReference type="Proteomes" id="UP000326759">
    <property type="component" value="Unassembled WGS sequence"/>
</dbReference>
<dbReference type="Pfam" id="PF07047">
    <property type="entry name" value="OPA3"/>
    <property type="match status" value="1"/>
</dbReference>
<keyword evidence="2 3" id="KW-0175">Coiled coil</keyword>
<dbReference type="GO" id="GO:0005739">
    <property type="term" value="C:mitochondrion"/>
    <property type="evidence" value="ECO:0007669"/>
    <property type="project" value="TreeGrafter"/>
</dbReference>
<evidence type="ECO:0000256" key="2">
    <source>
        <dbReference type="ARBA" id="ARBA00023054"/>
    </source>
</evidence>
<organism evidence="4 5">
    <name type="scientific">Armadillidium nasatum</name>
    <dbReference type="NCBI Taxonomy" id="96803"/>
    <lineage>
        <taxon>Eukaryota</taxon>
        <taxon>Metazoa</taxon>
        <taxon>Ecdysozoa</taxon>
        <taxon>Arthropoda</taxon>
        <taxon>Crustacea</taxon>
        <taxon>Multicrustacea</taxon>
        <taxon>Malacostraca</taxon>
        <taxon>Eumalacostraca</taxon>
        <taxon>Peracarida</taxon>
        <taxon>Isopoda</taxon>
        <taxon>Oniscidea</taxon>
        <taxon>Crinocheta</taxon>
        <taxon>Armadillidiidae</taxon>
        <taxon>Armadillidium</taxon>
    </lineage>
</organism>
<dbReference type="EMBL" id="SEYY01004632">
    <property type="protein sequence ID" value="KAB7503709.1"/>
    <property type="molecule type" value="Genomic_DNA"/>
</dbReference>
<evidence type="ECO:0000313" key="4">
    <source>
        <dbReference type="EMBL" id="KAB7503709.1"/>
    </source>
</evidence>
<dbReference type="AlphaFoldDB" id="A0A5N5TC01"/>
<comment type="caution">
    <text evidence="4">The sequence shown here is derived from an EMBL/GenBank/DDBJ whole genome shotgun (WGS) entry which is preliminary data.</text>
</comment>
<dbReference type="InterPro" id="IPR010754">
    <property type="entry name" value="OPA3-like"/>
</dbReference>
<name>A0A5N5TC01_9CRUS</name>
<dbReference type="PANTHER" id="PTHR12499:SF0">
    <property type="entry name" value="OPTIC ATROPHY 3 PROTEIN"/>
    <property type="match status" value="1"/>
</dbReference>
<dbReference type="GO" id="GO:0019216">
    <property type="term" value="P:regulation of lipid metabolic process"/>
    <property type="evidence" value="ECO:0007669"/>
    <property type="project" value="TreeGrafter"/>
</dbReference>
<evidence type="ECO:0000256" key="3">
    <source>
        <dbReference type="SAM" id="Coils"/>
    </source>
</evidence>
<evidence type="ECO:0000256" key="1">
    <source>
        <dbReference type="ARBA" id="ARBA00007584"/>
    </source>
</evidence>
<dbReference type="PANTHER" id="PTHR12499">
    <property type="entry name" value="OPTIC ATROPHY 3 PROTEIN OPA3"/>
    <property type="match status" value="1"/>
</dbReference>
<comment type="similarity">
    <text evidence="1">Belongs to the OPA3 family.</text>
</comment>
<gene>
    <name evidence="4" type="primary">opa3</name>
    <name evidence="4" type="ORF">Anas_04795</name>
</gene>